<keyword evidence="3" id="KW-0813">Transport</keyword>
<dbReference type="EMBL" id="RJKE01000001">
    <property type="protein sequence ID" value="ROO85252.1"/>
    <property type="molecule type" value="Genomic_DNA"/>
</dbReference>
<dbReference type="SMART" id="SM00382">
    <property type="entry name" value="AAA"/>
    <property type="match status" value="1"/>
</dbReference>
<dbReference type="InterPro" id="IPR027417">
    <property type="entry name" value="P-loop_NTPase"/>
</dbReference>
<dbReference type="FunFam" id="3.40.50.300:FF:000016">
    <property type="entry name" value="Oligopeptide ABC transporter ATP-binding component"/>
    <property type="match status" value="1"/>
</dbReference>
<sequence>MKINPVKAVLDAEAALETTGTGPLLDVRGLTVDFPVADSSSRGRSVRIVRDLDLAVGRGERVALVGESGSGKSVTARALLRLDRHAALGGEVRFGGRDLLALRERELRAVRGAGIAMVMQDPQTTLNPVLTIGDQLTEALTLRGVPRATARAKACETLDRLGVARASDRLKAYPHEFSGGMRQRVCLAMAIIGDPQVLIADEPTTALDVRVQQAVLDLIDELAAERGMAVLLITHDLGVVAGYTDRVAVMYAGRKVEDCAVDAFFAGPRHPYAQGLLRSVPRVDRDVAADLDLIPGVPPNPSDPPGGCAFHPRCDRWDERCLADRPLLTLLPGDRSVACHVTGQEGAVA</sequence>
<evidence type="ECO:0000256" key="7">
    <source>
        <dbReference type="ARBA" id="ARBA00023136"/>
    </source>
</evidence>
<protein>
    <submittedName>
        <fullName evidence="9">Peptide/nickel transport system ATP-binding protein/oligopeptide transport system ATP-binding protein</fullName>
    </submittedName>
</protein>
<evidence type="ECO:0000256" key="1">
    <source>
        <dbReference type="ARBA" id="ARBA00004202"/>
    </source>
</evidence>
<dbReference type="Gene3D" id="3.40.50.300">
    <property type="entry name" value="P-loop containing nucleotide triphosphate hydrolases"/>
    <property type="match status" value="1"/>
</dbReference>
<evidence type="ECO:0000313" key="10">
    <source>
        <dbReference type="Proteomes" id="UP000272400"/>
    </source>
</evidence>
<dbReference type="InterPro" id="IPR003593">
    <property type="entry name" value="AAA+_ATPase"/>
</dbReference>
<dbReference type="PANTHER" id="PTHR43297">
    <property type="entry name" value="OLIGOPEPTIDE TRANSPORT ATP-BINDING PROTEIN APPD"/>
    <property type="match status" value="1"/>
</dbReference>
<evidence type="ECO:0000313" key="9">
    <source>
        <dbReference type="EMBL" id="ROO85252.1"/>
    </source>
</evidence>
<dbReference type="Pfam" id="PF08352">
    <property type="entry name" value="oligo_HPY"/>
    <property type="match status" value="1"/>
</dbReference>
<evidence type="ECO:0000256" key="5">
    <source>
        <dbReference type="ARBA" id="ARBA00022741"/>
    </source>
</evidence>
<dbReference type="PROSITE" id="PS00211">
    <property type="entry name" value="ABC_TRANSPORTER_1"/>
    <property type="match status" value="1"/>
</dbReference>
<evidence type="ECO:0000256" key="3">
    <source>
        <dbReference type="ARBA" id="ARBA00022448"/>
    </source>
</evidence>
<dbReference type="PROSITE" id="PS50893">
    <property type="entry name" value="ABC_TRANSPORTER_2"/>
    <property type="match status" value="1"/>
</dbReference>
<keyword evidence="6 9" id="KW-0067">ATP-binding</keyword>
<dbReference type="AlphaFoldDB" id="A0A3N1CVD0"/>
<keyword evidence="5" id="KW-0547">Nucleotide-binding</keyword>
<accession>A0A3N1CVD0</accession>
<dbReference type="NCBIfam" id="TIGR01727">
    <property type="entry name" value="oligo_HPY"/>
    <property type="match status" value="1"/>
</dbReference>
<proteinExistence type="inferred from homology"/>
<evidence type="ECO:0000256" key="4">
    <source>
        <dbReference type="ARBA" id="ARBA00022475"/>
    </source>
</evidence>
<comment type="similarity">
    <text evidence="2">Belongs to the ABC transporter superfamily.</text>
</comment>
<dbReference type="InterPro" id="IPR050388">
    <property type="entry name" value="ABC_Ni/Peptide_Import"/>
</dbReference>
<name>A0A3N1CVD0_9ACTN</name>
<dbReference type="RefSeq" id="WP_123664778.1">
    <property type="nucleotide sequence ID" value="NZ_RJKE01000001.1"/>
</dbReference>
<evidence type="ECO:0000256" key="2">
    <source>
        <dbReference type="ARBA" id="ARBA00005417"/>
    </source>
</evidence>
<dbReference type="GO" id="GO:0005524">
    <property type="term" value="F:ATP binding"/>
    <property type="evidence" value="ECO:0007669"/>
    <property type="project" value="UniProtKB-KW"/>
</dbReference>
<dbReference type="PANTHER" id="PTHR43297:SF2">
    <property type="entry name" value="DIPEPTIDE TRANSPORT ATP-BINDING PROTEIN DPPD"/>
    <property type="match status" value="1"/>
</dbReference>
<dbReference type="InterPro" id="IPR013563">
    <property type="entry name" value="Oligopep_ABC_C"/>
</dbReference>
<feature type="domain" description="ABC transporter" evidence="8">
    <location>
        <begin position="27"/>
        <end position="277"/>
    </location>
</feature>
<dbReference type="GO" id="GO:0016887">
    <property type="term" value="F:ATP hydrolysis activity"/>
    <property type="evidence" value="ECO:0007669"/>
    <property type="project" value="InterPro"/>
</dbReference>
<gene>
    <name evidence="9" type="ORF">EDD29_2792</name>
</gene>
<dbReference type="GO" id="GO:0005886">
    <property type="term" value="C:plasma membrane"/>
    <property type="evidence" value="ECO:0007669"/>
    <property type="project" value="UniProtKB-SubCell"/>
</dbReference>
<dbReference type="InterPro" id="IPR017871">
    <property type="entry name" value="ABC_transporter-like_CS"/>
</dbReference>
<dbReference type="InterPro" id="IPR003439">
    <property type="entry name" value="ABC_transporter-like_ATP-bd"/>
</dbReference>
<organism evidence="9 10">
    <name type="scientific">Actinocorallia herbida</name>
    <dbReference type="NCBI Taxonomy" id="58109"/>
    <lineage>
        <taxon>Bacteria</taxon>
        <taxon>Bacillati</taxon>
        <taxon>Actinomycetota</taxon>
        <taxon>Actinomycetes</taxon>
        <taxon>Streptosporangiales</taxon>
        <taxon>Thermomonosporaceae</taxon>
        <taxon>Actinocorallia</taxon>
    </lineage>
</organism>
<keyword evidence="7" id="KW-0472">Membrane</keyword>
<dbReference type="CDD" id="cd03257">
    <property type="entry name" value="ABC_NikE_OppD_transporters"/>
    <property type="match status" value="1"/>
</dbReference>
<keyword evidence="10" id="KW-1185">Reference proteome</keyword>
<evidence type="ECO:0000259" key="8">
    <source>
        <dbReference type="PROSITE" id="PS50893"/>
    </source>
</evidence>
<dbReference type="OrthoDB" id="9809030at2"/>
<dbReference type="Pfam" id="PF00005">
    <property type="entry name" value="ABC_tran"/>
    <property type="match status" value="1"/>
</dbReference>
<reference evidence="9 10" key="1">
    <citation type="submission" date="2018-11" db="EMBL/GenBank/DDBJ databases">
        <title>Sequencing the genomes of 1000 actinobacteria strains.</title>
        <authorList>
            <person name="Klenk H.-P."/>
        </authorList>
    </citation>
    <scope>NUCLEOTIDE SEQUENCE [LARGE SCALE GENOMIC DNA]</scope>
    <source>
        <strain evidence="9 10">DSM 44254</strain>
    </source>
</reference>
<dbReference type="SUPFAM" id="SSF52540">
    <property type="entry name" value="P-loop containing nucleoside triphosphate hydrolases"/>
    <property type="match status" value="1"/>
</dbReference>
<comment type="subcellular location">
    <subcellularLocation>
        <location evidence="1">Cell membrane</location>
        <topology evidence="1">Peripheral membrane protein</topology>
    </subcellularLocation>
</comment>
<dbReference type="Proteomes" id="UP000272400">
    <property type="component" value="Unassembled WGS sequence"/>
</dbReference>
<keyword evidence="4" id="KW-1003">Cell membrane</keyword>
<evidence type="ECO:0000256" key="6">
    <source>
        <dbReference type="ARBA" id="ARBA00022840"/>
    </source>
</evidence>
<dbReference type="GO" id="GO:0015833">
    <property type="term" value="P:peptide transport"/>
    <property type="evidence" value="ECO:0007669"/>
    <property type="project" value="InterPro"/>
</dbReference>
<comment type="caution">
    <text evidence="9">The sequence shown here is derived from an EMBL/GenBank/DDBJ whole genome shotgun (WGS) entry which is preliminary data.</text>
</comment>